<reference evidence="1 2" key="1">
    <citation type="submission" date="2018-08" db="EMBL/GenBank/DDBJ databases">
        <authorList>
            <person name="Muller C M."/>
        </authorList>
    </citation>
    <scope>NUCLEOTIDE SEQUENCE [LARGE SCALE GENOMIC DNA]</scope>
</reference>
<dbReference type="Proteomes" id="UP000324639">
    <property type="component" value="Chromosome Bgt_-06"/>
</dbReference>
<feature type="non-terminal residue" evidence="1">
    <location>
        <position position="18"/>
    </location>
</feature>
<dbReference type="EMBL" id="LR026989">
    <property type="protein sequence ID" value="VDB87906.1"/>
    <property type="molecule type" value="Genomic_DNA"/>
</dbReference>
<gene>
    <name evidence="1" type="ORF">BGT96224V316_LOCUS4201</name>
</gene>
<protein>
    <submittedName>
        <fullName evidence="1">Bgt-20566</fullName>
    </submittedName>
</protein>
<organism evidence="1 2">
    <name type="scientific">Blumeria graminis f. sp. tritici</name>
    <dbReference type="NCBI Taxonomy" id="62690"/>
    <lineage>
        <taxon>Eukaryota</taxon>
        <taxon>Fungi</taxon>
        <taxon>Dikarya</taxon>
        <taxon>Ascomycota</taxon>
        <taxon>Pezizomycotina</taxon>
        <taxon>Leotiomycetes</taxon>
        <taxon>Erysiphales</taxon>
        <taxon>Erysiphaceae</taxon>
        <taxon>Blumeria</taxon>
    </lineage>
</organism>
<name>A0A9X9MH83_BLUGR</name>
<dbReference type="AlphaFoldDB" id="A0A9X9MH83"/>
<evidence type="ECO:0000313" key="1">
    <source>
        <dbReference type="EMBL" id="VDB87906.1"/>
    </source>
</evidence>
<proteinExistence type="predicted"/>
<keyword evidence="2" id="KW-1185">Reference proteome</keyword>
<accession>A0A9X9MH83</accession>
<sequence>MLRPVFLLLAFEMDVNRF</sequence>
<evidence type="ECO:0000313" key="2">
    <source>
        <dbReference type="Proteomes" id="UP000324639"/>
    </source>
</evidence>